<dbReference type="KEGG" id="hxa:Halxa_1281"/>
<dbReference type="Proteomes" id="UP000006794">
    <property type="component" value="Chromosome"/>
</dbReference>
<organism evidence="2 3">
    <name type="scientific">Halopiger xanaduensis (strain DSM 18323 / JCM 14033 / SH-6)</name>
    <dbReference type="NCBI Taxonomy" id="797210"/>
    <lineage>
        <taxon>Archaea</taxon>
        <taxon>Methanobacteriati</taxon>
        <taxon>Methanobacteriota</taxon>
        <taxon>Stenosarchaea group</taxon>
        <taxon>Halobacteria</taxon>
        <taxon>Halobacteriales</taxon>
        <taxon>Natrialbaceae</taxon>
        <taxon>Halopiger</taxon>
    </lineage>
</organism>
<dbReference type="InterPro" id="IPR024096">
    <property type="entry name" value="NO_sig/Golgi_transp_ligand-bd"/>
</dbReference>
<sequence length="185" mass="20874">MHGIVLKGLKDFVTEEYGADVWTDLHEAAGFRTRLYVPVTEYPDEIVLELVDAATDLTGLEEPTLLAAFGRFLVPHLLSTYGVHVDREWTGLELIANVETYIHEALRAKQSGEFTPPELRTRRVDDRRVALAYESDRGLCALARGLLEGIADYYDEPLHIEQRRCMHEGADCCVFVVTRRRAGAV</sequence>
<dbReference type="OrthoDB" id="261084at2157"/>
<dbReference type="GO" id="GO:0020037">
    <property type="term" value="F:heme binding"/>
    <property type="evidence" value="ECO:0007669"/>
    <property type="project" value="InterPro"/>
</dbReference>
<dbReference type="InterPro" id="IPR004096">
    <property type="entry name" value="V4R"/>
</dbReference>
<dbReference type="SMART" id="SM00989">
    <property type="entry name" value="V4R"/>
    <property type="match status" value="1"/>
</dbReference>
<feature type="domain" description="4-vinyl reductase 4VR" evidence="1">
    <location>
        <begin position="118"/>
        <end position="179"/>
    </location>
</feature>
<dbReference type="RefSeq" id="WP_013878812.1">
    <property type="nucleotide sequence ID" value="NC_015666.1"/>
</dbReference>
<keyword evidence="3" id="KW-1185">Reference proteome</keyword>
<proteinExistence type="predicted"/>
<protein>
    <submittedName>
        <fullName evidence="2">Heme NO binding domain protein</fullName>
    </submittedName>
</protein>
<dbReference type="PANTHER" id="PTHR45655:SF13">
    <property type="entry name" value="SOLUBLE GUANYLATE CYCLASE GCY-32-RELATED"/>
    <property type="match status" value="1"/>
</dbReference>
<dbReference type="InterPro" id="IPR038158">
    <property type="entry name" value="H-NOX_domain_sf"/>
</dbReference>
<dbReference type="InterPro" id="IPR011644">
    <property type="entry name" value="Heme_NO-bd"/>
</dbReference>
<dbReference type="EMBL" id="CP002839">
    <property type="protein sequence ID" value="AEH35914.1"/>
    <property type="molecule type" value="Genomic_DNA"/>
</dbReference>
<dbReference type="SUPFAM" id="SSF111126">
    <property type="entry name" value="Ligand-binding domain in the NO signalling and Golgi transport"/>
    <property type="match status" value="1"/>
</dbReference>
<dbReference type="Pfam" id="PF07700">
    <property type="entry name" value="HNOB"/>
    <property type="match status" value="1"/>
</dbReference>
<dbReference type="PANTHER" id="PTHR45655">
    <property type="entry name" value="GUANYLATE CYCLASE SOLUBLE SUBUNIT BETA-2"/>
    <property type="match status" value="1"/>
</dbReference>
<name>F8DBD3_HALXS</name>
<gene>
    <name evidence="2" type="ordered locus">Halxa_1281</name>
</gene>
<accession>F8DBD3</accession>
<dbReference type="STRING" id="797210.Halxa_1281"/>
<dbReference type="HOGENOM" id="CLU_079260_1_0_2"/>
<dbReference type="GeneID" id="10796251"/>
<reference evidence="2 3" key="1">
    <citation type="journal article" date="2012" name="Stand. Genomic Sci.">
        <title>Complete genome sequence of Halopiger xanaduensis type strain (SH-6(T)).</title>
        <authorList>
            <person name="Anderson I."/>
            <person name="Tindall B.J."/>
            <person name="Rohde M."/>
            <person name="Lucas S."/>
            <person name="Han J."/>
            <person name="Lapidus A."/>
            <person name="Cheng J.F."/>
            <person name="Goodwin L."/>
            <person name="Pitluck S."/>
            <person name="Peters L."/>
            <person name="Pati A."/>
            <person name="Mikhailova N."/>
            <person name="Pagani I."/>
            <person name="Teshima H."/>
            <person name="Han C."/>
            <person name="Tapia R."/>
            <person name="Land M."/>
            <person name="Woyke T."/>
            <person name="Klenk H.P."/>
            <person name="Kyrpides N."/>
            <person name="Ivanova N."/>
        </authorList>
    </citation>
    <scope>NUCLEOTIDE SEQUENCE [LARGE SCALE GENOMIC DNA]</scope>
    <source>
        <strain evidence="3">DSM 18323 / JCM 14033 / SH-6</strain>
    </source>
</reference>
<evidence type="ECO:0000313" key="2">
    <source>
        <dbReference type="EMBL" id="AEH35914.1"/>
    </source>
</evidence>
<dbReference type="Gene3D" id="3.90.1520.10">
    <property type="entry name" value="H-NOX domain"/>
    <property type="match status" value="1"/>
</dbReference>
<evidence type="ECO:0000313" key="3">
    <source>
        <dbReference type="Proteomes" id="UP000006794"/>
    </source>
</evidence>
<evidence type="ECO:0000259" key="1">
    <source>
        <dbReference type="SMART" id="SM00989"/>
    </source>
</evidence>
<dbReference type="AlphaFoldDB" id="F8DBD3"/>
<dbReference type="eggNOG" id="arCOG01688">
    <property type="taxonomic scope" value="Archaea"/>
</dbReference>